<dbReference type="Pfam" id="PF14258">
    <property type="entry name" value="DUF4350"/>
    <property type="match status" value="1"/>
</dbReference>
<evidence type="ECO:0000313" key="3">
    <source>
        <dbReference type="EMBL" id="NUW30101.1"/>
    </source>
</evidence>
<dbReference type="Proteomes" id="UP000586042">
    <property type="component" value="Unassembled WGS sequence"/>
</dbReference>
<dbReference type="EMBL" id="JABWGN010000001">
    <property type="protein sequence ID" value="NUW30101.1"/>
    <property type="molecule type" value="Genomic_DNA"/>
</dbReference>
<sequence length="395" mass="40678">MSLTGMGPAETRQSAPTSPTARSLWRASRMAMLLGLLIVAAAVATVALGGGGGPSRRLDPDDTSLAGSKALAQLLRARGVTVDRADSVTRARELARSGDRVLLITDTSYVLDPAGLATIPGDRVVVGDLYRVDLLAPGVRSSAQVGERSREPECPLPAARAAGSAFIGGASFTAPRGATGCYPADDDGWTLVSMPNAGGTTTVVGSGEFMTNRRLAEDGNAALALNLLGSAKAVTWLVEPPEDGAGDTVAGPDGQSVYDLMPPGVGWAVAMAAVAVLVTGLWRGRRLGPVVTERLPVVVRAAETVEGRGRLYRARRARGRAADVLRAGAIDRLLPRLGLAPDAGRNEVVAAVAARTGQDAVQVGAALYGHEPTDDAGLVALAQYLDSIERTVGEH</sequence>
<name>A0A7Y6I256_9ACTN</name>
<dbReference type="AlphaFoldDB" id="A0A7Y6I256"/>
<evidence type="ECO:0000313" key="4">
    <source>
        <dbReference type="Proteomes" id="UP000586042"/>
    </source>
</evidence>
<feature type="domain" description="DUF4350" evidence="2">
    <location>
        <begin position="60"/>
        <end position="228"/>
    </location>
</feature>
<evidence type="ECO:0000256" key="1">
    <source>
        <dbReference type="SAM" id="MobiDB-lite"/>
    </source>
</evidence>
<organism evidence="3 4">
    <name type="scientific">Nonomuraea montanisoli</name>
    <dbReference type="NCBI Taxonomy" id="2741721"/>
    <lineage>
        <taxon>Bacteria</taxon>
        <taxon>Bacillati</taxon>
        <taxon>Actinomycetota</taxon>
        <taxon>Actinomycetes</taxon>
        <taxon>Streptosporangiales</taxon>
        <taxon>Streptosporangiaceae</taxon>
        <taxon>Nonomuraea</taxon>
    </lineage>
</organism>
<evidence type="ECO:0000259" key="2">
    <source>
        <dbReference type="Pfam" id="PF14258"/>
    </source>
</evidence>
<reference evidence="3 4" key="1">
    <citation type="submission" date="2020-06" db="EMBL/GenBank/DDBJ databases">
        <title>Nonomuraea sp. SMC257, a novel actinomycete isolated from soil.</title>
        <authorList>
            <person name="Chanama M."/>
        </authorList>
    </citation>
    <scope>NUCLEOTIDE SEQUENCE [LARGE SCALE GENOMIC DNA]</scope>
    <source>
        <strain evidence="3 4">SMC257</strain>
    </source>
</reference>
<accession>A0A7Y6I256</accession>
<gene>
    <name evidence="3" type="ORF">HTZ77_01465</name>
</gene>
<proteinExistence type="predicted"/>
<dbReference type="InterPro" id="IPR025646">
    <property type="entry name" value="DUF4350"/>
</dbReference>
<dbReference type="RefSeq" id="WP_175587576.1">
    <property type="nucleotide sequence ID" value="NZ_JABWGN010000001.1"/>
</dbReference>
<feature type="region of interest" description="Disordered" evidence="1">
    <location>
        <begin position="1"/>
        <end position="21"/>
    </location>
</feature>
<keyword evidence="4" id="KW-1185">Reference proteome</keyword>
<comment type="caution">
    <text evidence="3">The sequence shown here is derived from an EMBL/GenBank/DDBJ whole genome shotgun (WGS) entry which is preliminary data.</text>
</comment>
<protein>
    <submittedName>
        <fullName evidence="3">DUF4350 domain-containing protein</fullName>
    </submittedName>
</protein>
<feature type="compositionally biased region" description="Polar residues" evidence="1">
    <location>
        <begin position="11"/>
        <end position="21"/>
    </location>
</feature>